<dbReference type="RefSeq" id="WP_204803102.1">
    <property type="nucleotide sequence ID" value="NZ_JACSNX010000004.1"/>
</dbReference>
<proteinExistence type="predicted"/>
<organism evidence="1 2">
    <name type="scientific">Oscillibacter valericigenes</name>
    <dbReference type="NCBI Taxonomy" id="351091"/>
    <lineage>
        <taxon>Bacteria</taxon>
        <taxon>Bacillati</taxon>
        <taxon>Bacillota</taxon>
        <taxon>Clostridia</taxon>
        <taxon>Eubacteriales</taxon>
        <taxon>Oscillospiraceae</taxon>
        <taxon>Oscillibacter</taxon>
    </lineage>
</organism>
<dbReference type="Pfam" id="PF14056">
    <property type="entry name" value="DUF4250"/>
    <property type="match status" value="1"/>
</dbReference>
<protein>
    <submittedName>
        <fullName evidence="1">DUF4250 domain-containing protein</fullName>
    </submittedName>
</protein>
<evidence type="ECO:0000313" key="2">
    <source>
        <dbReference type="Proteomes" id="UP000719500"/>
    </source>
</evidence>
<dbReference type="InterPro" id="IPR025346">
    <property type="entry name" value="DUF4250"/>
</dbReference>
<reference evidence="1 2" key="1">
    <citation type="journal article" date="2021" name="Sci. Rep.">
        <title>The distribution of antibiotic resistance genes in chicken gut microbiota commensals.</title>
        <authorList>
            <person name="Juricova H."/>
            <person name="Matiasovicova J."/>
            <person name="Kubasova T."/>
            <person name="Cejkova D."/>
            <person name="Rychlik I."/>
        </authorList>
    </citation>
    <scope>NUCLEOTIDE SEQUENCE [LARGE SCALE GENOMIC DNA]</scope>
    <source>
        <strain evidence="1 2">An411</strain>
    </source>
</reference>
<sequence length="57" mass="6639">MLPKDPYILLSFVNARLRDQYADLEDLCASLDVDETSLRETLAGLDYHYDSVYHQFV</sequence>
<name>A0ABS2FV92_9FIRM</name>
<evidence type="ECO:0000313" key="1">
    <source>
        <dbReference type="EMBL" id="MBM6850771.1"/>
    </source>
</evidence>
<gene>
    <name evidence="1" type="ORF">H9X91_04880</name>
</gene>
<dbReference type="EMBL" id="JACSNX010000004">
    <property type="protein sequence ID" value="MBM6850771.1"/>
    <property type="molecule type" value="Genomic_DNA"/>
</dbReference>
<comment type="caution">
    <text evidence="1">The sequence shown here is derived from an EMBL/GenBank/DDBJ whole genome shotgun (WGS) entry which is preliminary data.</text>
</comment>
<keyword evidence="2" id="KW-1185">Reference proteome</keyword>
<accession>A0ABS2FV92</accession>
<dbReference type="Proteomes" id="UP000719500">
    <property type="component" value="Unassembled WGS sequence"/>
</dbReference>